<evidence type="ECO:0000256" key="1">
    <source>
        <dbReference type="ARBA" id="ARBA00004123"/>
    </source>
</evidence>
<evidence type="ECO:0000256" key="4">
    <source>
        <dbReference type="ARBA" id="ARBA00023163"/>
    </source>
</evidence>
<feature type="compositionally biased region" description="Low complexity" evidence="8">
    <location>
        <begin position="398"/>
        <end position="410"/>
    </location>
</feature>
<organism evidence="9 10">
    <name type="scientific">Coffea arabica</name>
    <name type="common">Arabian coffee</name>
    <dbReference type="NCBI Taxonomy" id="13443"/>
    <lineage>
        <taxon>Eukaryota</taxon>
        <taxon>Viridiplantae</taxon>
        <taxon>Streptophyta</taxon>
        <taxon>Embryophyta</taxon>
        <taxon>Tracheophyta</taxon>
        <taxon>Spermatophyta</taxon>
        <taxon>Magnoliopsida</taxon>
        <taxon>eudicotyledons</taxon>
        <taxon>Gunneridae</taxon>
        <taxon>Pentapetalae</taxon>
        <taxon>asterids</taxon>
        <taxon>lamiids</taxon>
        <taxon>Gentianales</taxon>
        <taxon>Rubiaceae</taxon>
        <taxon>Ixoroideae</taxon>
        <taxon>Gardenieae complex</taxon>
        <taxon>Bertiereae - Coffeeae clade</taxon>
        <taxon>Coffeeae</taxon>
        <taxon>Coffea</taxon>
    </lineage>
</organism>
<feature type="region of interest" description="Disordered" evidence="8">
    <location>
        <begin position="11"/>
        <end position="52"/>
    </location>
</feature>
<reference evidence="9" key="1">
    <citation type="journal article" date="2025" name="Foods">
        <title>Unveiling the Microbial Signatures of Arabica Coffee Cherries: Insights into Ripeness Specific Diversity, Functional Traits, and Implications for Quality and Safety.</title>
        <authorList>
            <consortium name="RefSeq"/>
            <person name="Tenea G.N."/>
            <person name="Cifuentes V."/>
            <person name="Reyes P."/>
            <person name="Cevallos-Vallejos M."/>
        </authorList>
    </citation>
    <scope>NUCLEOTIDE SEQUENCE [LARGE SCALE GENOMIC DNA]</scope>
</reference>
<dbReference type="GO" id="GO:0006357">
    <property type="term" value="P:regulation of transcription by RNA polymerase II"/>
    <property type="evidence" value="ECO:0007669"/>
    <property type="project" value="InterPro"/>
</dbReference>
<dbReference type="AlphaFoldDB" id="A0A6P6UJ21"/>
<keyword evidence="6" id="KW-0010">Activator</keyword>
<evidence type="ECO:0000256" key="5">
    <source>
        <dbReference type="ARBA" id="ARBA00023242"/>
    </source>
</evidence>
<dbReference type="GeneID" id="113711509"/>
<evidence type="ECO:0000256" key="7">
    <source>
        <dbReference type="SAM" id="Coils"/>
    </source>
</evidence>
<keyword evidence="5 6" id="KW-0539">Nucleus</keyword>
<dbReference type="PANTHER" id="PTHR13208">
    <property type="entry name" value="MEDIATOR OF RNA POLYMERASE II TRANSCRIPTION SUBUNIT 4"/>
    <property type="match status" value="1"/>
</dbReference>
<evidence type="ECO:0000256" key="3">
    <source>
        <dbReference type="ARBA" id="ARBA00023015"/>
    </source>
</evidence>
<feature type="coiled-coil region" evidence="7">
    <location>
        <begin position="170"/>
        <end position="197"/>
    </location>
</feature>
<dbReference type="GO" id="GO:0016592">
    <property type="term" value="C:mediator complex"/>
    <property type="evidence" value="ECO:0007669"/>
    <property type="project" value="InterPro"/>
</dbReference>
<protein>
    <recommendedName>
        <fullName evidence="6">Mediator of RNA polymerase II transcription subunit 4</fullName>
    </recommendedName>
    <alternativeName>
        <fullName evidence="6">Mediator complex subunit 4</fullName>
    </alternativeName>
</protein>
<dbReference type="OrthoDB" id="1929813at2759"/>
<keyword evidence="3 6" id="KW-0805">Transcription regulation</keyword>
<dbReference type="PANTHER" id="PTHR13208:SF2">
    <property type="entry name" value="MEDIATOR OF RNA POLYMERASE II TRANSCRIPTION SUBUNIT 4"/>
    <property type="match status" value="1"/>
</dbReference>
<dbReference type="GO" id="GO:0003712">
    <property type="term" value="F:transcription coregulator activity"/>
    <property type="evidence" value="ECO:0007669"/>
    <property type="project" value="InterPro"/>
</dbReference>
<keyword evidence="7" id="KW-0175">Coiled coil</keyword>
<comment type="similarity">
    <text evidence="2 6">Belongs to the Mediator complex subunit 4 family.</text>
</comment>
<evidence type="ECO:0000256" key="8">
    <source>
        <dbReference type="SAM" id="MobiDB-lite"/>
    </source>
</evidence>
<sequence>MLQNVPHQIVQSPARLGLPNPNSPSLQNTTPAKFASQAQQSHPPNQQPYASSIIPTSSTLLPLLPPLPRAQSILLQMSSLASRLFDVSPNRSHWISAFRGSLPSFLSSQSQPLTSTAPDSYPSSSKEILALFTNLQTQLFEAVAELQEILDLQDGKQKLSHEIRSKDAAILALASKLKEAEQVLDNLVDDYSDYRRSKRSKSEDVAEDSSTTTVASQLKLSDILSYAHRISYTTFAPPEFGAGQAPLRGALPPAPQEEQMRASQLYAFADHDVGLPKTDEDKKKTIEPLIETPVGQPAEPNPLANLAGMQGLLPPNIAMPSGWKPGMPVELPSDLPILPPPGWKPGDPVALPPLDSLPIPPRIEEQQPQHIPPPMLTKAPEPIQVRHVQLDIDDDSSDYSSDVGSSDSED</sequence>
<keyword evidence="9" id="KW-1185">Reference proteome</keyword>
<dbReference type="Proteomes" id="UP001652660">
    <property type="component" value="Chromosome 1e"/>
</dbReference>
<evidence type="ECO:0000313" key="10">
    <source>
        <dbReference type="RefSeq" id="XP_027090524.1"/>
    </source>
</evidence>
<evidence type="ECO:0000256" key="2">
    <source>
        <dbReference type="ARBA" id="ARBA00009626"/>
    </source>
</evidence>
<proteinExistence type="inferred from homology"/>
<comment type="subunit">
    <text evidence="6">Component of the Mediator complex.</text>
</comment>
<reference evidence="10" key="2">
    <citation type="submission" date="2025-08" db="UniProtKB">
        <authorList>
            <consortium name="RefSeq"/>
        </authorList>
    </citation>
    <scope>IDENTIFICATION</scope>
    <source>
        <tissue evidence="10">Leaves</tissue>
    </source>
</reference>
<name>A0A6P6UJ21_COFAR</name>
<dbReference type="RefSeq" id="XP_027090524.1">
    <property type="nucleotide sequence ID" value="XM_027234723.2"/>
</dbReference>
<comment type="function">
    <text evidence="6">Component of the Mediator complex, a coactivator involved in the regulated transcription of nearly all RNA polymerase II-dependent genes. Mediator functions as a bridge to convey information from gene-specific regulatory proteins to the basal RNA polymerase II transcription machinery. Mediator is recruited to promoters by direct interactions with regulatory proteins and serves as a scaffold for the assembly of a functional preinitiation complex with RNA polymerase II and the general transcription factors.</text>
</comment>
<feature type="region of interest" description="Disordered" evidence="8">
    <location>
        <begin position="352"/>
        <end position="410"/>
    </location>
</feature>
<keyword evidence="4 6" id="KW-0804">Transcription</keyword>
<dbReference type="Pfam" id="PF10018">
    <property type="entry name" value="Med4"/>
    <property type="match status" value="1"/>
</dbReference>
<evidence type="ECO:0000313" key="9">
    <source>
        <dbReference type="Proteomes" id="UP001652660"/>
    </source>
</evidence>
<dbReference type="InterPro" id="IPR019258">
    <property type="entry name" value="Mediator_Med4"/>
</dbReference>
<feature type="compositionally biased region" description="Polar residues" evidence="8">
    <location>
        <begin position="23"/>
        <end position="50"/>
    </location>
</feature>
<gene>
    <name evidence="10" type="primary">LOC113711509</name>
    <name evidence="6" type="synonym">MED4</name>
</gene>
<comment type="subcellular location">
    <subcellularLocation>
        <location evidence="1 6">Nucleus</location>
    </subcellularLocation>
</comment>
<accession>A0A6P6UJ21</accession>
<dbReference type="GO" id="GO:0070847">
    <property type="term" value="C:core mediator complex"/>
    <property type="evidence" value="ECO:0007669"/>
    <property type="project" value="TreeGrafter"/>
</dbReference>
<evidence type="ECO:0000256" key="6">
    <source>
        <dbReference type="RuleBase" id="RU364141"/>
    </source>
</evidence>